<dbReference type="InterPro" id="IPR003356">
    <property type="entry name" value="DNA_methylase_A-5"/>
</dbReference>
<dbReference type="Gene3D" id="3.40.50.150">
    <property type="entry name" value="Vaccinia Virus protein VP39"/>
    <property type="match status" value="1"/>
</dbReference>
<proteinExistence type="predicted"/>
<comment type="caution">
    <text evidence="3">The sequence shown here is derived from an EMBL/GenBank/DDBJ whole genome shotgun (WGS) entry which is preliminary data.</text>
</comment>
<keyword evidence="3" id="KW-0808">Transferase</keyword>
<feature type="domain" description="YtxK-like N-terminal helical" evidence="2">
    <location>
        <begin position="7"/>
        <end position="85"/>
    </location>
</feature>
<dbReference type="InterPro" id="IPR048375">
    <property type="entry name" value="YtxK-like_N"/>
</dbReference>
<dbReference type="AlphaFoldDB" id="A0A5R9BTF4"/>
<dbReference type="PANTHER" id="PTHR41313:SF1">
    <property type="entry name" value="DNA METHYLASE ADENINE-SPECIFIC DOMAIN-CONTAINING PROTEIN"/>
    <property type="match status" value="1"/>
</dbReference>
<protein>
    <submittedName>
        <fullName evidence="3">Class I SAM-dependent methyltransferase</fullName>
    </submittedName>
</protein>
<dbReference type="Proteomes" id="UP000305541">
    <property type="component" value="Unassembled WGS sequence"/>
</dbReference>
<dbReference type="InterPro" id="IPR052933">
    <property type="entry name" value="DNA_Protect_Modify"/>
</dbReference>
<dbReference type="GO" id="GO:0003677">
    <property type="term" value="F:DNA binding"/>
    <property type="evidence" value="ECO:0007669"/>
    <property type="project" value="InterPro"/>
</dbReference>
<evidence type="ECO:0000259" key="2">
    <source>
        <dbReference type="Pfam" id="PF21106"/>
    </source>
</evidence>
<dbReference type="SUPFAM" id="SSF53335">
    <property type="entry name" value="S-adenosyl-L-methionine-dependent methyltransferases"/>
    <property type="match status" value="1"/>
</dbReference>
<dbReference type="GO" id="GO:0008170">
    <property type="term" value="F:N-methyltransferase activity"/>
    <property type="evidence" value="ECO:0007669"/>
    <property type="project" value="InterPro"/>
</dbReference>
<dbReference type="PIRSF" id="PIRSF026567">
    <property type="entry name" value="Adenine_mtase_bact_prd"/>
    <property type="match status" value="1"/>
</dbReference>
<dbReference type="EMBL" id="VBTH01000030">
    <property type="protein sequence ID" value="TLQ03281.1"/>
    <property type="molecule type" value="Genomic_DNA"/>
</dbReference>
<feature type="domain" description="DNA methylase adenine-specific" evidence="1">
    <location>
        <begin position="93"/>
        <end position="314"/>
    </location>
</feature>
<accession>A0A5R9BTF4</accession>
<keyword evidence="3" id="KW-0489">Methyltransferase</keyword>
<evidence type="ECO:0000313" key="4">
    <source>
        <dbReference type="Proteomes" id="UP000305541"/>
    </source>
</evidence>
<dbReference type="Pfam" id="PF21106">
    <property type="entry name" value="YtxK_like"/>
    <property type="match status" value="1"/>
</dbReference>
<dbReference type="PANTHER" id="PTHR41313">
    <property type="entry name" value="ADENINE-SPECIFIC METHYLTRANSFERASE"/>
    <property type="match status" value="1"/>
</dbReference>
<reference evidence="3 4" key="1">
    <citation type="submission" date="2019-05" db="EMBL/GenBank/DDBJ databases">
        <title>The metagenome of a microbial culture collection derived from dairy environment covers the genomic content of the human microbiome.</title>
        <authorList>
            <person name="Roder T."/>
            <person name="Wuthrich D."/>
            <person name="Sattari Z."/>
            <person name="Von Ah U."/>
            <person name="Bar C."/>
            <person name="Ronchi F."/>
            <person name="Macpherson A.J."/>
            <person name="Ganal-Vonarburg S.C."/>
            <person name="Bruggmann R."/>
            <person name="Vergeres G."/>
        </authorList>
    </citation>
    <scope>NUCLEOTIDE SEQUENCE [LARGE SCALE GENOMIC DNA]</scope>
    <source>
        <strain evidence="3 4">FAM 18815</strain>
    </source>
</reference>
<evidence type="ECO:0000313" key="3">
    <source>
        <dbReference type="EMBL" id="TLQ03281.1"/>
    </source>
</evidence>
<evidence type="ECO:0000259" key="1">
    <source>
        <dbReference type="Pfam" id="PF02384"/>
    </source>
</evidence>
<gene>
    <name evidence="3" type="ORF">FEZ51_10045</name>
</gene>
<dbReference type="InterPro" id="IPR029063">
    <property type="entry name" value="SAM-dependent_MTases_sf"/>
</dbReference>
<name>A0A5R9BTF4_9LACO</name>
<dbReference type="Gene3D" id="1.10.150.470">
    <property type="match status" value="1"/>
</dbReference>
<dbReference type="Pfam" id="PF02384">
    <property type="entry name" value="N6_Mtase"/>
    <property type="match status" value="1"/>
</dbReference>
<sequence length="334" mass="38187">MNTENIEKIYKIFDQSIQLLKSNLEIDFLDAFIETGDNLISGKIQVEDGKPDAKTVAKLNGIYKEFQYSEYQPEELRQAIQLVMIQANKEERIQANHQFTPESIGMLFNYIIENLKTNEKRITIFDPAVGTGNLLSTILNYFQSHQIEFEAVGVDNDDTLLSIASMSFNFEKLNVDLFHQDSIDNLLVKDVDIVVSDLPVGFYPIDERVKDFKTHSEDGHSFVHHLLIEQSMNALRPGGYGLFLVPGNLFQTEEAKKLLSYFHDRVYLQAILNLPTKMFKSGQTQKSILLLQKVGNNAKQAKQVLLGEFPEFNDQKKMLEFLSDFKKWSASSLS</sequence>
<dbReference type="InterPro" id="IPR016843">
    <property type="entry name" value="S-AdoMet-dep_Ade-MeTrfase_prd"/>
</dbReference>
<dbReference type="RefSeq" id="WP_138474955.1">
    <property type="nucleotide sequence ID" value="NZ_VBTH01000030.1"/>
</dbReference>
<dbReference type="GO" id="GO:0032259">
    <property type="term" value="P:methylation"/>
    <property type="evidence" value="ECO:0007669"/>
    <property type="project" value="UniProtKB-KW"/>
</dbReference>
<dbReference type="OrthoDB" id="9788159at2"/>
<organism evidence="3 4">
    <name type="scientific">Pediococcus stilesii</name>
    <dbReference type="NCBI Taxonomy" id="331679"/>
    <lineage>
        <taxon>Bacteria</taxon>
        <taxon>Bacillati</taxon>
        <taxon>Bacillota</taxon>
        <taxon>Bacilli</taxon>
        <taxon>Lactobacillales</taxon>
        <taxon>Lactobacillaceae</taxon>
        <taxon>Pediococcus</taxon>
    </lineage>
</organism>